<reference evidence="1" key="1">
    <citation type="submission" date="2020-03" db="EMBL/GenBank/DDBJ databases">
        <title>The deep terrestrial virosphere.</title>
        <authorList>
            <person name="Holmfeldt K."/>
            <person name="Nilsson E."/>
            <person name="Simone D."/>
            <person name="Lopez-Fernandez M."/>
            <person name="Wu X."/>
            <person name="de Brujin I."/>
            <person name="Lundin D."/>
            <person name="Andersson A."/>
            <person name="Bertilsson S."/>
            <person name="Dopson M."/>
        </authorList>
    </citation>
    <scope>NUCLEOTIDE SEQUENCE</scope>
    <source>
        <strain evidence="2">MM415A00290</strain>
        <strain evidence="1">MM415B00199</strain>
    </source>
</reference>
<gene>
    <name evidence="2" type="ORF">MM415A00290_0022</name>
    <name evidence="1" type="ORF">MM415B00199_0024</name>
</gene>
<dbReference type="EMBL" id="MT141573">
    <property type="protein sequence ID" value="QJA67569.1"/>
    <property type="molecule type" value="Genomic_DNA"/>
</dbReference>
<organism evidence="1">
    <name type="scientific">viral metagenome</name>
    <dbReference type="NCBI Taxonomy" id="1070528"/>
    <lineage>
        <taxon>unclassified sequences</taxon>
        <taxon>metagenomes</taxon>
        <taxon>organismal metagenomes</taxon>
    </lineage>
</organism>
<protein>
    <submittedName>
        <fullName evidence="1">Uncharacterized protein</fullName>
    </submittedName>
</protein>
<name>A0A6M3JBI9_9ZZZZ</name>
<proteinExistence type="predicted"/>
<dbReference type="EMBL" id="MT142509">
    <property type="protein sequence ID" value="QJA83370.1"/>
    <property type="molecule type" value="Genomic_DNA"/>
</dbReference>
<accession>A0A6M3JBI9</accession>
<evidence type="ECO:0000313" key="2">
    <source>
        <dbReference type="EMBL" id="QJA83370.1"/>
    </source>
</evidence>
<evidence type="ECO:0000313" key="1">
    <source>
        <dbReference type="EMBL" id="QJA67569.1"/>
    </source>
</evidence>
<dbReference type="AlphaFoldDB" id="A0A6M3JBI9"/>
<sequence>MTQTWIVKGYSYAFKSTAPSTADVSYPIDFVWINTTSNIAYILNDITDGLANWYIKTVDSMIGNIRVIGETYLGEPVRTPGVGAEITDPYAIHSHPAAGEFKVESIDLNADGKVVIRYESAAS</sequence>